<proteinExistence type="predicted"/>
<keyword evidence="1" id="KW-0378">Hydrolase</keyword>
<keyword evidence="2" id="KW-1185">Reference proteome</keyword>
<reference evidence="1" key="1">
    <citation type="submission" date="2021-02" db="EMBL/GenBank/DDBJ databases">
        <authorList>
            <consortium name="DOE Joint Genome Institute"/>
            <person name="Ahrendt S."/>
            <person name="Looney B.P."/>
            <person name="Miyauchi S."/>
            <person name="Morin E."/>
            <person name="Drula E."/>
            <person name="Courty P.E."/>
            <person name="Chicoki N."/>
            <person name="Fauchery L."/>
            <person name="Kohler A."/>
            <person name="Kuo A."/>
            <person name="Labutti K."/>
            <person name="Pangilinan J."/>
            <person name="Lipzen A."/>
            <person name="Riley R."/>
            <person name="Andreopoulos W."/>
            <person name="He G."/>
            <person name="Johnson J."/>
            <person name="Barry K.W."/>
            <person name="Grigoriev I.V."/>
            <person name="Nagy L."/>
            <person name="Hibbett D."/>
            <person name="Henrissat B."/>
            <person name="Matheny P.B."/>
            <person name="Labbe J."/>
            <person name="Martin F."/>
        </authorList>
    </citation>
    <scope>NUCLEOTIDE SEQUENCE</scope>
    <source>
        <strain evidence="1">EC-137</strain>
    </source>
</reference>
<comment type="caution">
    <text evidence="1">The sequence shown here is derived from an EMBL/GenBank/DDBJ whole genome shotgun (WGS) entry which is preliminary data.</text>
</comment>
<evidence type="ECO:0000313" key="1">
    <source>
        <dbReference type="EMBL" id="KAI0029222.1"/>
    </source>
</evidence>
<evidence type="ECO:0000313" key="2">
    <source>
        <dbReference type="Proteomes" id="UP000814128"/>
    </source>
</evidence>
<protein>
    <submittedName>
        <fullName evidence="1">Alpha/beta hydrolase fold-1</fullName>
    </submittedName>
</protein>
<dbReference type="Proteomes" id="UP000814128">
    <property type="component" value="Unassembled WGS sequence"/>
</dbReference>
<sequence>MIISPHVFTHPGTGLAAAVKHYERDDVESRKEGLTLIFAHGISFHKELWEPIIEQLFALDRKRIVRDAWCLDWQSHGESGLLNKHVLATREPVSTNEYADLLAFFSSSLARGCHIVAVGHSASTSAWVLAAAQGTGSSKLISVILIEPVVVVPPIPRNDPRFAVSRANRQSASSRPFTWPSVGAAVSFLTANHPWRAWDPRVLGLYIDHGLIVSSNDIVSTRCTKQQECGVYEITPNCAHITAGEELARLCARVPVHVVFGERPSNTVYVYPNARKEICDAQAGRCVASIQVVPGTGHLVSLSCFSAPDLVIEHSHIVRIREPRRVSSCNIQRRFVIGFSND</sequence>
<organism evidence="1 2">
    <name type="scientific">Vararia minispora EC-137</name>
    <dbReference type="NCBI Taxonomy" id="1314806"/>
    <lineage>
        <taxon>Eukaryota</taxon>
        <taxon>Fungi</taxon>
        <taxon>Dikarya</taxon>
        <taxon>Basidiomycota</taxon>
        <taxon>Agaricomycotina</taxon>
        <taxon>Agaricomycetes</taxon>
        <taxon>Russulales</taxon>
        <taxon>Lachnocladiaceae</taxon>
        <taxon>Vararia</taxon>
    </lineage>
</organism>
<reference evidence="1" key="2">
    <citation type="journal article" date="2022" name="New Phytol.">
        <title>Evolutionary transition to the ectomycorrhizal habit in the genomes of a hyperdiverse lineage of mushroom-forming fungi.</title>
        <authorList>
            <person name="Looney B."/>
            <person name="Miyauchi S."/>
            <person name="Morin E."/>
            <person name="Drula E."/>
            <person name="Courty P.E."/>
            <person name="Kohler A."/>
            <person name="Kuo A."/>
            <person name="LaButti K."/>
            <person name="Pangilinan J."/>
            <person name="Lipzen A."/>
            <person name="Riley R."/>
            <person name="Andreopoulos W."/>
            <person name="He G."/>
            <person name="Johnson J."/>
            <person name="Nolan M."/>
            <person name="Tritt A."/>
            <person name="Barry K.W."/>
            <person name="Grigoriev I.V."/>
            <person name="Nagy L.G."/>
            <person name="Hibbett D."/>
            <person name="Henrissat B."/>
            <person name="Matheny P.B."/>
            <person name="Labbe J."/>
            <person name="Martin F.M."/>
        </authorList>
    </citation>
    <scope>NUCLEOTIDE SEQUENCE</scope>
    <source>
        <strain evidence="1">EC-137</strain>
    </source>
</reference>
<dbReference type="EMBL" id="MU273690">
    <property type="protein sequence ID" value="KAI0029222.1"/>
    <property type="molecule type" value="Genomic_DNA"/>
</dbReference>
<gene>
    <name evidence="1" type="ORF">K488DRAFT_56886</name>
</gene>
<accession>A0ACB8QC06</accession>
<name>A0ACB8QC06_9AGAM</name>